<proteinExistence type="predicted"/>
<dbReference type="KEGG" id="mspg:F6B93_18040"/>
<evidence type="ECO:0000313" key="2">
    <source>
        <dbReference type="EMBL" id="QUR68721.1"/>
    </source>
</evidence>
<accession>A0A975JZS1</accession>
<evidence type="ECO:0000313" key="3">
    <source>
        <dbReference type="Proteomes" id="UP000682202"/>
    </source>
</evidence>
<sequence>MKLTVFRHAAYDSPWWAFPSSRSGRYHRAGSHTVQYWCLHPLGPAAEMLRHNVGPAGDPDEVILNLWAAVLDVEDKDLLQIDFGDCAENRITPDELVADDYSSTQALADDIRARGVAAMISPSAALPGSHNLIVFGARVQHPYLLTPFTPEEIPTGHLSDAARSPAEVAPHVRWFGTPHKALEQWKTTGGYDVFDDPIATRW</sequence>
<dbReference type="InterPro" id="IPR014914">
    <property type="entry name" value="RES_dom"/>
</dbReference>
<feature type="domain" description="RES" evidence="1">
    <location>
        <begin position="11"/>
        <end position="138"/>
    </location>
</feature>
<dbReference type="Proteomes" id="UP000682202">
    <property type="component" value="Chromosome"/>
</dbReference>
<dbReference type="Pfam" id="PF08808">
    <property type="entry name" value="RES"/>
    <property type="match status" value="1"/>
</dbReference>
<keyword evidence="3" id="KW-1185">Reference proteome</keyword>
<dbReference type="AlphaFoldDB" id="A0A975JZS1"/>
<dbReference type="EMBL" id="CP046600">
    <property type="protein sequence ID" value="QUR68721.1"/>
    <property type="molecule type" value="Genomic_DNA"/>
</dbReference>
<protein>
    <submittedName>
        <fullName evidence="2">RES domain-containing protein</fullName>
    </submittedName>
</protein>
<reference evidence="2" key="1">
    <citation type="submission" date="2019-12" db="EMBL/GenBank/DDBJ databases">
        <title>Mycobacterium spongiae sp. nov.</title>
        <authorList>
            <person name="Stinear T."/>
        </authorList>
    </citation>
    <scope>NUCLEOTIDE SEQUENCE</scope>
    <source>
        <strain evidence="2">FSD4b-SM</strain>
    </source>
</reference>
<name>A0A975JZS1_9MYCO</name>
<gene>
    <name evidence="2" type="ORF">F6B93_18040</name>
</gene>
<evidence type="ECO:0000259" key="1">
    <source>
        <dbReference type="Pfam" id="PF08808"/>
    </source>
</evidence>
<dbReference type="RefSeq" id="WP_211696295.1">
    <property type="nucleotide sequence ID" value="NZ_CP046600.1"/>
</dbReference>
<organism evidence="2 3">
    <name type="scientific">Mycobacterium spongiae</name>
    <dbReference type="NCBI Taxonomy" id="886343"/>
    <lineage>
        <taxon>Bacteria</taxon>
        <taxon>Bacillati</taxon>
        <taxon>Actinomycetota</taxon>
        <taxon>Actinomycetes</taxon>
        <taxon>Mycobacteriales</taxon>
        <taxon>Mycobacteriaceae</taxon>
        <taxon>Mycobacterium</taxon>
    </lineage>
</organism>